<dbReference type="Pfam" id="PF01095">
    <property type="entry name" value="Pectinesterase"/>
    <property type="match status" value="1"/>
</dbReference>
<dbReference type="EMBL" id="CP097509">
    <property type="protein sequence ID" value="URE21675.1"/>
    <property type="molecule type" value="Genomic_DNA"/>
</dbReference>
<protein>
    <recommendedName>
        <fullName evidence="3 8">Pectinesterase</fullName>
        <ecNumber evidence="3 8">3.1.1.11</ecNumber>
    </recommendedName>
</protein>
<evidence type="ECO:0000256" key="3">
    <source>
        <dbReference type="ARBA" id="ARBA00013229"/>
    </source>
</evidence>
<feature type="chain" id="PRO_5039744641" description="Pectinesterase" evidence="8">
    <location>
        <begin position="17"/>
        <end position="264"/>
    </location>
</feature>
<name>A0A9E7GVH0_9LILI</name>
<dbReference type="SUPFAM" id="SSF51126">
    <property type="entry name" value="Pectin lyase-like"/>
    <property type="match status" value="1"/>
</dbReference>
<dbReference type="GO" id="GO:0045490">
    <property type="term" value="P:pectin catabolic process"/>
    <property type="evidence" value="ECO:0007669"/>
    <property type="project" value="UniProtKB-UniRule"/>
</dbReference>
<evidence type="ECO:0000256" key="7">
    <source>
        <dbReference type="PROSITE-ProRule" id="PRU10040"/>
    </source>
</evidence>
<feature type="active site" evidence="7">
    <location>
        <position position="217"/>
    </location>
</feature>
<keyword evidence="5 8" id="KW-0063">Aspartyl esterase</keyword>
<accession>A0A9E7GVH0</accession>
<evidence type="ECO:0000256" key="4">
    <source>
        <dbReference type="ARBA" id="ARBA00022801"/>
    </source>
</evidence>
<comment type="pathway">
    <text evidence="1 8">Glycan metabolism; pectin degradation; 2-dehydro-3-deoxy-D-gluconate from pectin: step 1/5.</text>
</comment>
<evidence type="ECO:0000256" key="2">
    <source>
        <dbReference type="ARBA" id="ARBA00008891"/>
    </source>
</evidence>
<organism evidence="10 11">
    <name type="scientific">Musa troglodytarum</name>
    <name type="common">fe'i banana</name>
    <dbReference type="NCBI Taxonomy" id="320322"/>
    <lineage>
        <taxon>Eukaryota</taxon>
        <taxon>Viridiplantae</taxon>
        <taxon>Streptophyta</taxon>
        <taxon>Embryophyta</taxon>
        <taxon>Tracheophyta</taxon>
        <taxon>Spermatophyta</taxon>
        <taxon>Magnoliopsida</taxon>
        <taxon>Liliopsida</taxon>
        <taxon>Zingiberales</taxon>
        <taxon>Musaceae</taxon>
        <taxon>Musa</taxon>
    </lineage>
</organism>
<reference evidence="10" key="1">
    <citation type="submission" date="2022-05" db="EMBL/GenBank/DDBJ databases">
        <title>The Musa troglodytarum L. genome provides insights into the mechanism of non-climacteric behaviour and enrichment of carotenoids.</title>
        <authorList>
            <person name="Wang J."/>
        </authorList>
    </citation>
    <scope>NUCLEOTIDE SEQUENCE</scope>
    <source>
        <tissue evidence="10">Leaf</tissue>
    </source>
</reference>
<gene>
    <name evidence="10" type="ORF">MUK42_13197</name>
</gene>
<comment type="catalytic activity">
    <reaction evidence="6 8">
        <text>[(1-&gt;4)-alpha-D-galacturonosyl methyl ester](n) + n H2O = [(1-&gt;4)-alpha-D-galacturonosyl](n) + n methanol + n H(+)</text>
        <dbReference type="Rhea" id="RHEA:22380"/>
        <dbReference type="Rhea" id="RHEA-COMP:14570"/>
        <dbReference type="Rhea" id="RHEA-COMP:14573"/>
        <dbReference type="ChEBI" id="CHEBI:15377"/>
        <dbReference type="ChEBI" id="CHEBI:15378"/>
        <dbReference type="ChEBI" id="CHEBI:17790"/>
        <dbReference type="ChEBI" id="CHEBI:140522"/>
        <dbReference type="ChEBI" id="CHEBI:140523"/>
        <dbReference type="EC" id="3.1.1.11"/>
    </reaction>
</comment>
<dbReference type="PANTHER" id="PTHR31321:SF31">
    <property type="entry name" value="PECTINESTERASE QRT1"/>
    <property type="match status" value="1"/>
</dbReference>
<feature type="domain" description="Pectinesterase catalytic" evidence="9">
    <location>
        <begin position="58"/>
        <end position="229"/>
    </location>
</feature>
<dbReference type="GO" id="GO:0042545">
    <property type="term" value="P:cell wall modification"/>
    <property type="evidence" value="ECO:0007669"/>
    <property type="project" value="UniProtKB-UniRule"/>
</dbReference>
<feature type="signal peptide" evidence="8">
    <location>
        <begin position="1"/>
        <end position="16"/>
    </location>
</feature>
<keyword evidence="11" id="KW-1185">Reference proteome</keyword>
<proteinExistence type="inferred from homology"/>
<dbReference type="Gene3D" id="2.160.20.10">
    <property type="entry name" value="Single-stranded right-handed beta-helix, Pectin lyase-like"/>
    <property type="match status" value="1"/>
</dbReference>
<dbReference type="OrthoDB" id="2019149at2759"/>
<evidence type="ECO:0000256" key="8">
    <source>
        <dbReference type="RuleBase" id="RU000589"/>
    </source>
</evidence>
<keyword evidence="8" id="KW-0732">Signal</keyword>
<comment type="similarity">
    <text evidence="2">Belongs to the pectinesterase family.</text>
</comment>
<evidence type="ECO:0000256" key="1">
    <source>
        <dbReference type="ARBA" id="ARBA00005184"/>
    </source>
</evidence>
<dbReference type="PANTHER" id="PTHR31321">
    <property type="entry name" value="ACYL-COA THIOESTER HYDROLASE YBHC-RELATED"/>
    <property type="match status" value="1"/>
</dbReference>
<dbReference type="InterPro" id="IPR000070">
    <property type="entry name" value="Pectinesterase_cat"/>
</dbReference>
<keyword evidence="4 8" id="KW-0378">Hydrolase</keyword>
<dbReference type="InterPro" id="IPR033131">
    <property type="entry name" value="Pectinesterase_Asp_AS"/>
</dbReference>
<dbReference type="PROSITE" id="PS00503">
    <property type="entry name" value="PECTINESTERASE_2"/>
    <property type="match status" value="1"/>
</dbReference>
<dbReference type="AlphaFoldDB" id="A0A9E7GVH0"/>
<dbReference type="GO" id="GO:0030599">
    <property type="term" value="F:pectinesterase activity"/>
    <property type="evidence" value="ECO:0007669"/>
    <property type="project" value="UniProtKB-UniRule"/>
</dbReference>
<dbReference type="InterPro" id="IPR011050">
    <property type="entry name" value="Pectin_lyase_fold/virulence"/>
</dbReference>
<sequence>MELLTFRLSMAACCMALLGHVTVSQRSTTMDFISWDDLSVEKYTRTMDAVDGDASRVILVSKDGTGDSTTVQGAMDMIPDGNKARVKILINPGVYREKVIVPKTKPFISFIGNQSSETVISFHLRASDRYSNGQNVGTFDSATVSVESDYFCANGITFENTAPAAQPGEEGMQAVALRLTGDKAMIYRCRILGSQDTLFDHYGRHYFYECYIQGSIDFIFGSARSLYQLQKAMELLRHLRGIHHWTTLVSPSSSAGLMGLGCCT</sequence>
<evidence type="ECO:0000313" key="11">
    <source>
        <dbReference type="Proteomes" id="UP001055439"/>
    </source>
</evidence>
<evidence type="ECO:0000259" key="9">
    <source>
        <dbReference type="Pfam" id="PF01095"/>
    </source>
</evidence>
<dbReference type="EC" id="3.1.1.11" evidence="3 8"/>
<evidence type="ECO:0000256" key="5">
    <source>
        <dbReference type="ARBA" id="ARBA00023085"/>
    </source>
</evidence>
<evidence type="ECO:0000313" key="10">
    <source>
        <dbReference type="EMBL" id="URE21675.1"/>
    </source>
</evidence>
<evidence type="ECO:0000256" key="6">
    <source>
        <dbReference type="ARBA" id="ARBA00047928"/>
    </source>
</evidence>
<dbReference type="Proteomes" id="UP001055439">
    <property type="component" value="Chromosome 7"/>
</dbReference>
<dbReference type="InterPro" id="IPR012334">
    <property type="entry name" value="Pectin_lyas_fold"/>
</dbReference>